<dbReference type="Pfam" id="PF11296">
    <property type="entry name" value="DUF3097_C"/>
    <property type="match status" value="1"/>
</dbReference>
<dbReference type="Pfam" id="PF22845">
    <property type="entry name" value="DUF3097_N"/>
    <property type="match status" value="1"/>
</dbReference>
<name>A0A6J7EVC9_9ZZZZ</name>
<evidence type="ECO:0000313" key="3">
    <source>
        <dbReference type="EMBL" id="CAB4887622.1"/>
    </source>
</evidence>
<reference evidence="3" key="1">
    <citation type="submission" date="2020-05" db="EMBL/GenBank/DDBJ databases">
        <authorList>
            <person name="Chiriac C."/>
            <person name="Salcher M."/>
            <person name="Ghai R."/>
            <person name="Kavagutti S V."/>
        </authorList>
    </citation>
    <scope>NUCLEOTIDE SEQUENCE</scope>
</reference>
<evidence type="ECO:0000259" key="2">
    <source>
        <dbReference type="Pfam" id="PF22845"/>
    </source>
</evidence>
<protein>
    <submittedName>
        <fullName evidence="3">Unannotated protein</fullName>
    </submittedName>
</protein>
<dbReference type="InterPro" id="IPR053883">
    <property type="entry name" value="DUF3097_N"/>
</dbReference>
<organism evidence="3">
    <name type="scientific">freshwater metagenome</name>
    <dbReference type="NCBI Taxonomy" id="449393"/>
    <lineage>
        <taxon>unclassified sequences</taxon>
        <taxon>metagenomes</taxon>
        <taxon>ecological metagenomes</taxon>
    </lineage>
</organism>
<feature type="domain" description="DUF3097" evidence="2">
    <location>
        <begin position="22"/>
        <end position="80"/>
    </location>
</feature>
<sequence>MTYERDILDEFADRKKAPAYREVVAQMGMLVEDRSSGFCGDVVKITFEALTLRDRKNEFRHFRWKEGGFLIDGKPVTLIRAASSPVVRAGATRTTNSGSVASPGSARARVARAARIWVEGKHDAELVEHVWGDDLRELGIVVEPLHGIDDLAGAVREFRPAANRRLGVLVDHLVAGSKESRIAAEVRDPNVLITGHPFVDVWVGVRPQVLGLTEWPDVPRGQPWKQGLCEALGTDLATFWPRLRNRVSTYAELRPELVGAVERLIDFVSEMPEDDD</sequence>
<gene>
    <name evidence="3" type="ORF">UFOPK3376_02514</name>
</gene>
<accession>A0A6J7EVC9</accession>
<dbReference type="EMBL" id="CAFBLP010000083">
    <property type="protein sequence ID" value="CAB4887622.1"/>
    <property type="molecule type" value="Genomic_DNA"/>
</dbReference>
<proteinExistence type="predicted"/>
<evidence type="ECO:0000259" key="1">
    <source>
        <dbReference type="Pfam" id="PF11296"/>
    </source>
</evidence>
<dbReference type="AlphaFoldDB" id="A0A6J7EVC9"/>
<dbReference type="InterPro" id="IPR021447">
    <property type="entry name" value="DUF3097_C"/>
</dbReference>
<feature type="domain" description="DUF3097" evidence="1">
    <location>
        <begin position="114"/>
        <end position="269"/>
    </location>
</feature>